<organism evidence="5 6">
    <name type="scientific">Prorocentrum cordatum</name>
    <dbReference type="NCBI Taxonomy" id="2364126"/>
    <lineage>
        <taxon>Eukaryota</taxon>
        <taxon>Sar</taxon>
        <taxon>Alveolata</taxon>
        <taxon>Dinophyceae</taxon>
        <taxon>Prorocentrales</taxon>
        <taxon>Prorocentraceae</taxon>
        <taxon>Prorocentrum</taxon>
    </lineage>
</organism>
<evidence type="ECO:0000256" key="3">
    <source>
        <dbReference type="SAM" id="MobiDB-lite"/>
    </source>
</evidence>
<keyword evidence="1" id="KW-0547">Nucleotide-binding</keyword>
<feature type="region of interest" description="Disordered" evidence="3">
    <location>
        <begin position="205"/>
        <end position="345"/>
    </location>
</feature>
<dbReference type="Proteomes" id="UP001189429">
    <property type="component" value="Unassembled WGS sequence"/>
</dbReference>
<sequence length="406" mass="42315">MIPFSVGWGRVNARVPKTHQPRHTAVADFHRDMKPENILVRGDTVKLADFGLAKEIRARPPHTDYVSTRWYRAPEALLRSPSYNSPMDVWACGGIMAELYTFRPLMPGTSEPDQLFKICSVIGTPSPQVWQEGYKLASKIGFKFPQMTPTSLGTIIPGASKEAVDVMHGMLKWAPEARLSVARALQLPYFEADLKAAAAAEAAQAPAAARQQPPPSGVAGSGEKGLPPVAPPQRAPKDMEPMFPGISAILGSSQKLGKDGSSQPGTRGGGPGGQAPGRHQPGSGGARGELPPLGGAAKYQPLPPPSVHQGGHGGLPGPSAMHHQQPMARAGGQRSGGGNSGGTSRYLRMARYQPGVEGIPTPQAAGPAGGVRAGGGLGLLPDIKGGGPRANPHRSNFAANAARMFG</sequence>
<protein>
    <recommendedName>
        <fullName evidence="4">Protein kinase domain-containing protein</fullName>
    </recommendedName>
</protein>
<keyword evidence="6" id="KW-1185">Reference proteome</keyword>
<feature type="compositionally biased region" description="Gly residues" evidence="3">
    <location>
        <begin position="266"/>
        <end position="275"/>
    </location>
</feature>
<evidence type="ECO:0000313" key="5">
    <source>
        <dbReference type="EMBL" id="CAK0841773.1"/>
    </source>
</evidence>
<feature type="domain" description="Protein kinase" evidence="4">
    <location>
        <begin position="1"/>
        <end position="190"/>
    </location>
</feature>
<dbReference type="PANTHER" id="PTHR24055">
    <property type="entry name" value="MITOGEN-ACTIVATED PROTEIN KINASE"/>
    <property type="match status" value="1"/>
</dbReference>
<dbReference type="PROSITE" id="PS50011">
    <property type="entry name" value="PROTEIN_KINASE_DOM"/>
    <property type="match status" value="1"/>
</dbReference>
<comment type="caution">
    <text evidence="5">The sequence shown here is derived from an EMBL/GenBank/DDBJ whole genome shotgun (WGS) entry which is preliminary data.</text>
</comment>
<accession>A0ABN9T9G3</accession>
<proteinExistence type="predicted"/>
<dbReference type="EMBL" id="CAUYUJ010014482">
    <property type="protein sequence ID" value="CAK0841773.1"/>
    <property type="molecule type" value="Genomic_DNA"/>
</dbReference>
<dbReference type="InterPro" id="IPR000719">
    <property type="entry name" value="Prot_kinase_dom"/>
</dbReference>
<dbReference type="InterPro" id="IPR011009">
    <property type="entry name" value="Kinase-like_dom_sf"/>
</dbReference>
<dbReference type="Pfam" id="PF00069">
    <property type="entry name" value="Pkinase"/>
    <property type="match status" value="1"/>
</dbReference>
<dbReference type="Gene3D" id="1.10.510.10">
    <property type="entry name" value="Transferase(Phosphotransferase) domain 1"/>
    <property type="match status" value="1"/>
</dbReference>
<gene>
    <name evidence="5" type="ORF">PCOR1329_LOCUS36892</name>
</gene>
<evidence type="ECO:0000256" key="2">
    <source>
        <dbReference type="ARBA" id="ARBA00022840"/>
    </source>
</evidence>
<dbReference type="SMART" id="SM00220">
    <property type="entry name" value="S_TKc"/>
    <property type="match status" value="1"/>
</dbReference>
<evidence type="ECO:0000259" key="4">
    <source>
        <dbReference type="PROSITE" id="PS50011"/>
    </source>
</evidence>
<dbReference type="SUPFAM" id="SSF56112">
    <property type="entry name" value="Protein kinase-like (PK-like)"/>
    <property type="match status" value="1"/>
</dbReference>
<name>A0ABN9T9G3_9DINO</name>
<dbReference type="InterPro" id="IPR050117">
    <property type="entry name" value="MAPK"/>
</dbReference>
<evidence type="ECO:0000256" key="1">
    <source>
        <dbReference type="ARBA" id="ARBA00022741"/>
    </source>
</evidence>
<reference evidence="5" key="1">
    <citation type="submission" date="2023-10" db="EMBL/GenBank/DDBJ databases">
        <authorList>
            <person name="Chen Y."/>
            <person name="Shah S."/>
            <person name="Dougan E. K."/>
            <person name="Thang M."/>
            <person name="Chan C."/>
        </authorList>
    </citation>
    <scope>NUCLEOTIDE SEQUENCE [LARGE SCALE GENOMIC DNA]</scope>
</reference>
<evidence type="ECO:0000313" key="6">
    <source>
        <dbReference type="Proteomes" id="UP001189429"/>
    </source>
</evidence>
<keyword evidence="2" id="KW-0067">ATP-binding</keyword>